<name>A0AAX3FKJ9_ACTEU</name>
<proteinExistence type="predicted"/>
<sequence length="297" mass="34649">MKIGITLKKQAYTPEAFAYKDYLTKRNHLVQLDYEENLDPNNDINIYFLGMRPFWKSYAPQSALEVHEYQSLSMPNYSGVKNFIKKCANTKPQGRIFLNEIVKKDFGFSDNIPYIYRDMGIDSALFQMPNPHPEYDVVYAGSIIGRTGLIQSLINLSAYYKVIVVGEVDNETYEILKVSGIYMTGKVNRSDLPQIYANARFGLNYTPDVYPFNIQTSTKTLEYLASGLRLISNRYYWVEEFCKKIGYEPIWLEHINTKQCDLSQYKNHCIDMSMYSWEAILDNCHFTEFLTNILERK</sequence>
<reference evidence="1 2" key="1">
    <citation type="submission" date="2018-12" db="EMBL/GenBank/DDBJ databases">
        <authorList>
            <consortium name="Pathogen Informatics"/>
        </authorList>
    </citation>
    <scope>NUCLEOTIDE SEQUENCE [LARGE SCALE GENOMIC DNA]</scope>
    <source>
        <strain evidence="1 2">NCTC8529</strain>
    </source>
</reference>
<dbReference type="GeneID" id="92744172"/>
<organism evidence="1 2">
    <name type="scientific">Actinobacillus equuli</name>
    <dbReference type="NCBI Taxonomy" id="718"/>
    <lineage>
        <taxon>Bacteria</taxon>
        <taxon>Pseudomonadati</taxon>
        <taxon>Pseudomonadota</taxon>
        <taxon>Gammaproteobacteria</taxon>
        <taxon>Pasteurellales</taxon>
        <taxon>Pasteurellaceae</taxon>
        <taxon>Actinobacillus</taxon>
    </lineage>
</organism>
<accession>A0AAX3FKJ9</accession>
<evidence type="ECO:0000313" key="2">
    <source>
        <dbReference type="Proteomes" id="UP000268529"/>
    </source>
</evidence>
<evidence type="ECO:0000313" key="1">
    <source>
        <dbReference type="EMBL" id="VEE91880.1"/>
    </source>
</evidence>
<evidence type="ECO:0008006" key="3">
    <source>
        <dbReference type="Google" id="ProtNLM"/>
    </source>
</evidence>
<dbReference type="AlphaFoldDB" id="A0AAX3FKJ9"/>
<protein>
    <recommendedName>
        <fullName evidence="3">Glycosyltransferase</fullName>
    </recommendedName>
</protein>
<dbReference type="Proteomes" id="UP000268529">
    <property type="component" value="Chromosome"/>
</dbReference>
<dbReference type="RefSeq" id="WP_039195925.1">
    <property type="nucleotide sequence ID" value="NZ_LR134310.1"/>
</dbReference>
<dbReference type="EMBL" id="LR134310">
    <property type="protein sequence ID" value="VEE91880.1"/>
    <property type="molecule type" value="Genomic_DNA"/>
</dbReference>
<gene>
    <name evidence="1" type="ORF">NCTC8529_01563</name>
</gene>
<dbReference type="Gene3D" id="3.40.50.2000">
    <property type="entry name" value="Glycogen Phosphorylase B"/>
    <property type="match status" value="1"/>
</dbReference>